<dbReference type="Pfam" id="PF05735">
    <property type="entry name" value="TSP_C"/>
    <property type="match status" value="1"/>
</dbReference>
<dbReference type="OrthoDB" id="14563at2759"/>
<dbReference type="FunFam" id="4.10.1080.10:FF:000004">
    <property type="entry name" value="Cartilage oligomeric matrix protein"/>
    <property type="match status" value="1"/>
</dbReference>
<dbReference type="PROSITE" id="PS01187">
    <property type="entry name" value="EGF_CA"/>
    <property type="match status" value="1"/>
</dbReference>
<evidence type="ECO:0000256" key="5">
    <source>
        <dbReference type="ARBA" id="ARBA00022837"/>
    </source>
</evidence>
<evidence type="ECO:0000256" key="1">
    <source>
        <dbReference type="ARBA" id="ARBA00009456"/>
    </source>
</evidence>
<dbReference type="PROSITE" id="PS51236">
    <property type="entry name" value="TSP_CTER"/>
    <property type="match status" value="1"/>
</dbReference>
<evidence type="ECO:0000256" key="4">
    <source>
        <dbReference type="ARBA" id="ARBA00022737"/>
    </source>
</evidence>
<feature type="domain" description="EGF-like" evidence="13">
    <location>
        <begin position="368"/>
        <end position="409"/>
    </location>
</feature>
<comment type="caution">
    <text evidence="9">Lacks conserved residue(s) required for the propagation of feature annotation.</text>
</comment>
<dbReference type="FunFam" id="4.10.1080.10:FF:000001">
    <property type="entry name" value="Thrombospondin 3"/>
    <property type="match status" value="1"/>
</dbReference>
<dbReference type="CDD" id="cd00054">
    <property type="entry name" value="EGF_CA"/>
    <property type="match status" value="2"/>
</dbReference>
<dbReference type="PROSITE" id="PS01186">
    <property type="entry name" value="EGF_2"/>
    <property type="match status" value="1"/>
</dbReference>
<evidence type="ECO:0000259" key="14">
    <source>
        <dbReference type="PROSITE" id="PS51236"/>
    </source>
</evidence>
<dbReference type="SMART" id="SM00181">
    <property type="entry name" value="EGF"/>
    <property type="match status" value="6"/>
</dbReference>
<evidence type="ECO:0000256" key="10">
    <source>
        <dbReference type="PROSITE-ProRule" id="PRU00634"/>
    </source>
</evidence>
<keyword evidence="4" id="KW-0677">Repeat</keyword>
<dbReference type="Pfam" id="PF07645">
    <property type="entry name" value="EGF_CA"/>
    <property type="match status" value="2"/>
</dbReference>
<feature type="chain" id="PRO_5040414278" description="Cartilage oligomeric matrix protein" evidence="12">
    <location>
        <begin position="22"/>
        <end position="1057"/>
    </location>
</feature>
<evidence type="ECO:0000256" key="6">
    <source>
        <dbReference type="ARBA" id="ARBA00022889"/>
    </source>
</evidence>
<dbReference type="EMBL" id="OU900094">
    <property type="protein sequence ID" value="CAG9854356.1"/>
    <property type="molecule type" value="Genomic_DNA"/>
</dbReference>
<keyword evidence="16" id="KW-1185">Reference proteome</keyword>
<name>A0A9N9TEN6_PHYSR</name>
<feature type="signal peptide" evidence="12">
    <location>
        <begin position="1"/>
        <end position="21"/>
    </location>
</feature>
<sequence length="1057" mass="119034">MGCGTGTALLVITSVIILADSVLLDIGKTKELETVIKDDTFIVSMRHLKPRKRSRGLEETIFAVDFPESDNKFSLLLDRKVKKVIVETLEDGRKRSQHFIVDFLNEDTIIKSLILEINQIQPGAHATLYLDCTSYGMVALPKTLREMFHSQDHRKLEVYHERKYQIEIDGHHRDLRMVLSRNECPLSFQANETKIWDGYLDDLSNNLNDDPNIQAQQPEYDPYRDPYRGDIPLVSKLEDAGILNALNSLIKVVNLEVRRCEESARAVQELRRLIEECELCKSQSYRRPTCATHPPRCAPGVRCIDTADGPRCDRCPPGTIGDGYTCKPGRTCNDRPCFPGVRCEDTATGYRCDRCPGGYEGDGERCTRVNPCQYNPCAPGTACYPTEESPYYQCSGCPAGFTGNGTSCYDIDECDLVQPCDPRVTCHNLRPGYRCDPCPPGFRGESDVRGTGVEEAERRRQRCIDIDECAEGRTCVEHSECINTEGSYRCGPCEYGYFGNQSMGCHQGEGYCPSGHQCDRNARCQDLGYGRHGCICVTGYAGNGVYCARDTDLDRWPDVDLPCSDLYCRKDNCVYTPNSGQEDTDNDGIGNACDDDPDNDHITHRDNCPLHPNPDQLDSDGDGIGDVCDNCRYVKNSDQRDVDRDNEGDACDNDIDNDNIPNERDNCPEIPNADQSDRDGDGIGDVCDNCQSAYNPGQEDENENNVGDVCDSPIDTDKDGVPDAHDNCRLIPNPNQLDTDRDGKGDVCDNDIDDDGVPNIRDNCVYVYNPDQLDSNGDGIGDRCFNDTDDDQVINEKDVCPTNKLIFQTDFSKYQTVVLDPEGETQTDPIWEIYNHGAEIGQTVNSDPGLAVGHDKFTGVDFEGTFFVDSEVDDDYVGFVFGYQSNRKFYTVMWKKNPQLYWENEPFRAFAEPGIQIKVVDSETGPGEMLRNSLWHTGDTPNQVRLLWKDPRNIGWKERVSYRWFLIHRPHIGLIRLKIFDGDQMVADSGNIFDTTHSGGRLGVLCFSQEMIIWSDLVYRCNDNLREEIWRELSPRLQSKVKIDNIGSYNVRKPDVH</sequence>
<dbReference type="FunFam" id="2.10.25.10:FF:000027">
    <property type="entry name" value="Thrombospondin 3"/>
    <property type="match status" value="1"/>
</dbReference>
<feature type="domain" description="EGF-like" evidence="13">
    <location>
        <begin position="410"/>
        <end position="445"/>
    </location>
</feature>
<keyword evidence="3 12" id="KW-0732">Signal</keyword>
<dbReference type="InterPro" id="IPR049883">
    <property type="entry name" value="NOTCH1_EGF-like"/>
</dbReference>
<evidence type="ECO:0000256" key="11">
    <source>
        <dbReference type="SAM" id="MobiDB-lite"/>
    </source>
</evidence>
<dbReference type="FunFam" id="2.10.25.10:FF:000025">
    <property type="entry name" value="Thrombospondin 3"/>
    <property type="match status" value="1"/>
</dbReference>
<evidence type="ECO:0000256" key="9">
    <source>
        <dbReference type="PROSITE-ProRule" id="PRU00076"/>
    </source>
</evidence>
<dbReference type="InterPro" id="IPR001881">
    <property type="entry name" value="EGF-like_Ca-bd_dom"/>
</dbReference>
<evidence type="ECO:0000256" key="3">
    <source>
        <dbReference type="ARBA" id="ARBA00022729"/>
    </source>
</evidence>
<dbReference type="InterPro" id="IPR000742">
    <property type="entry name" value="EGF"/>
</dbReference>
<evidence type="ECO:0000256" key="7">
    <source>
        <dbReference type="ARBA" id="ARBA00023157"/>
    </source>
</evidence>
<dbReference type="Gene3D" id="4.10.1080.10">
    <property type="entry name" value="TSP type-3 repeat"/>
    <property type="match status" value="2"/>
</dbReference>
<feature type="domain" description="EGF-like" evidence="13">
    <location>
        <begin position="328"/>
        <end position="367"/>
    </location>
</feature>
<dbReference type="GO" id="GO:0005509">
    <property type="term" value="F:calcium ion binding"/>
    <property type="evidence" value="ECO:0007669"/>
    <property type="project" value="UniProtKB-UniRule"/>
</dbReference>
<dbReference type="InterPro" id="IPR028974">
    <property type="entry name" value="TSP_type-3_rpt"/>
</dbReference>
<feature type="repeat" description="TSP type-3" evidence="10">
    <location>
        <begin position="582"/>
        <end position="616"/>
    </location>
</feature>
<reference evidence="15" key="1">
    <citation type="submission" date="2022-01" db="EMBL/GenBank/DDBJ databases">
        <authorList>
            <person name="King R."/>
        </authorList>
    </citation>
    <scope>NUCLEOTIDE SEQUENCE</scope>
</reference>
<dbReference type="Pfam" id="PF02412">
    <property type="entry name" value="TSP_3"/>
    <property type="match status" value="7"/>
</dbReference>
<evidence type="ECO:0000256" key="8">
    <source>
        <dbReference type="ARBA" id="ARBA00023180"/>
    </source>
</evidence>
<dbReference type="PANTHER" id="PTHR10199">
    <property type="entry name" value="THROMBOSPONDIN"/>
    <property type="match status" value="1"/>
</dbReference>
<gene>
    <name evidence="15" type="ORF">PHYEVI_LOCUS819</name>
</gene>
<dbReference type="FunFam" id="4.10.1080.10:FF:000002">
    <property type="entry name" value="Thrombospondin 3"/>
    <property type="match status" value="1"/>
</dbReference>
<comment type="similarity">
    <text evidence="1">Belongs to the thrombospondin family.</text>
</comment>
<keyword evidence="5 10" id="KW-0106">Calcium</keyword>
<dbReference type="InterPro" id="IPR018097">
    <property type="entry name" value="EGF_Ca-bd_CS"/>
</dbReference>
<evidence type="ECO:0008006" key="17">
    <source>
        <dbReference type="Google" id="ProtNLM"/>
    </source>
</evidence>
<proteinExistence type="inferred from homology"/>
<evidence type="ECO:0000256" key="12">
    <source>
        <dbReference type="SAM" id="SignalP"/>
    </source>
</evidence>
<keyword evidence="8" id="KW-0325">Glycoprotein</keyword>
<dbReference type="AlphaFoldDB" id="A0A9N9TEN6"/>
<evidence type="ECO:0000256" key="2">
    <source>
        <dbReference type="ARBA" id="ARBA00022536"/>
    </source>
</evidence>
<evidence type="ECO:0000259" key="13">
    <source>
        <dbReference type="PROSITE" id="PS50026"/>
    </source>
</evidence>
<dbReference type="Gene3D" id="2.10.25.10">
    <property type="entry name" value="Laminin"/>
    <property type="match status" value="6"/>
</dbReference>
<feature type="domain" description="EGF-like" evidence="13">
    <location>
        <begin position="508"/>
        <end position="548"/>
    </location>
</feature>
<dbReference type="InterPro" id="IPR017897">
    <property type="entry name" value="Thrombospondin_3_rpt"/>
</dbReference>
<feature type="domain" description="TSP C-terminal" evidence="14">
    <location>
        <begin position="812"/>
        <end position="1026"/>
    </location>
</feature>
<keyword evidence="2 9" id="KW-0245">EGF-like domain</keyword>
<dbReference type="GO" id="GO:0005576">
    <property type="term" value="C:extracellular region"/>
    <property type="evidence" value="ECO:0007669"/>
    <property type="project" value="InterPro"/>
</dbReference>
<dbReference type="Proteomes" id="UP001153712">
    <property type="component" value="Chromosome 1"/>
</dbReference>
<dbReference type="FunFam" id="2.60.120.200:FF:000002">
    <property type="entry name" value="Thrombospondin 3"/>
    <property type="match status" value="1"/>
</dbReference>
<dbReference type="Gene3D" id="2.60.120.200">
    <property type="match status" value="1"/>
</dbReference>
<keyword evidence="7 9" id="KW-1015">Disulfide bond</keyword>
<feature type="repeat" description="TSP type-3" evidence="10">
    <location>
        <begin position="737"/>
        <end position="772"/>
    </location>
</feature>
<feature type="repeat" description="TSP type-3" evidence="10">
    <location>
        <begin position="640"/>
        <end position="675"/>
    </location>
</feature>
<accession>A0A9N9TEN6</accession>
<feature type="compositionally biased region" description="Acidic residues" evidence="11">
    <location>
        <begin position="648"/>
        <end position="657"/>
    </location>
</feature>
<dbReference type="SUPFAM" id="SSF103647">
    <property type="entry name" value="TSP type-3 repeat"/>
    <property type="match status" value="3"/>
</dbReference>
<dbReference type="PANTHER" id="PTHR10199:SF100">
    <property type="entry name" value="THROMBOSPONDIN, ISOFORM A"/>
    <property type="match status" value="1"/>
</dbReference>
<evidence type="ECO:0000313" key="16">
    <source>
        <dbReference type="Proteomes" id="UP001153712"/>
    </source>
</evidence>
<protein>
    <recommendedName>
        <fullName evidence="17">Cartilage oligomeric matrix protein</fullName>
    </recommendedName>
</protein>
<dbReference type="PROSITE" id="PS50026">
    <property type="entry name" value="EGF_3"/>
    <property type="match status" value="4"/>
</dbReference>
<dbReference type="SUPFAM" id="SSF49899">
    <property type="entry name" value="Concanavalin A-like lectins/glucanases"/>
    <property type="match status" value="1"/>
</dbReference>
<dbReference type="InterPro" id="IPR008859">
    <property type="entry name" value="Thrombospondin_C"/>
</dbReference>
<dbReference type="PROSITE" id="PS51234">
    <property type="entry name" value="TSP3"/>
    <property type="match status" value="3"/>
</dbReference>
<dbReference type="InterPro" id="IPR013320">
    <property type="entry name" value="ConA-like_dom_sf"/>
</dbReference>
<dbReference type="GO" id="GO:0007155">
    <property type="term" value="P:cell adhesion"/>
    <property type="evidence" value="ECO:0007669"/>
    <property type="project" value="UniProtKB-KW"/>
</dbReference>
<feature type="disulfide bond" evidence="9">
    <location>
        <begin position="377"/>
        <end position="394"/>
    </location>
</feature>
<evidence type="ECO:0000313" key="15">
    <source>
        <dbReference type="EMBL" id="CAG9854356.1"/>
    </source>
</evidence>
<dbReference type="SUPFAM" id="SSF57196">
    <property type="entry name" value="EGF/Laminin"/>
    <property type="match status" value="2"/>
</dbReference>
<organism evidence="15 16">
    <name type="scientific">Phyllotreta striolata</name>
    <name type="common">Striped flea beetle</name>
    <name type="synonym">Crioceris striolata</name>
    <dbReference type="NCBI Taxonomy" id="444603"/>
    <lineage>
        <taxon>Eukaryota</taxon>
        <taxon>Metazoa</taxon>
        <taxon>Ecdysozoa</taxon>
        <taxon>Arthropoda</taxon>
        <taxon>Hexapoda</taxon>
        <taxon>Insecta</taxon>
        <taxon>Pterygota</taxon>
        <taxon>Neoptera</taxon>
        <taxon>Endopterygota</taxon>
        <taxon>Coleoptera</taxon>
        <taxon>Polyphaga</taxon>
        <taxon>Cucujiformia</taxon>
        <taxon>Chrysomeloidea</taxon>
        <taxon>Chrysomelidae</taxon>
        <taxon>Galerucinae</taxon>
        <taxon>Alticini</taxon>
        <taxon>Phyllotreta</taxon>
    </lineage>
</organism>
<dbReference type="SMART" id="SM00179">
    <property type="entry name" value="EGF_CA"/>
    <property type="match status" value="5"/>
</dbReference>
<keyword evidence="6" id="KW-0130">Cell adhesion</keyword>
<feature type="region of interest" description="Disordered" evidence="11">
    <location>
        <begin position="639"/>
        <end position="684"/>
    </location>
</feature>
<dbReference type="InterPro" id="IPR003367">
    <property type="entry name" value="Thrombospondin_3-like_rpt"/>
</dbReference>